<feature type="active site" description="Proton acceptor" evidence="4">
    <location>
        <position position="191"/>
    </location>
</feature>
<reference evidence="7" key="1">
    <citation type="journal article" date="2019" name="Int. J. Syst. Evol. Microbiol.">
        <title>The Global Catalogue of Microorganisms (GCM) 10K type strain sequencing project: providing services to taxonomists for standard genome sequencing and annotation.</title>
        <authorList>
            <consortium name="The Broad Institute Genomics Platform"/>
            <consortium name="The Broad Institute Genome Sequencing Center for Infectious Disease"/>
            <person name="Wu L."/>
            <person name="Ma J."/>
        </authorList>
    </citation>
    <scope>NUCLEOTIDE SEQUENCE [LARGE SCALE GENOMIC DNA]</scope>
    <source>
        <strain evidence="7">CGMCC 1.15111</strain>
    </source>
</reference>
<dbReference type="Gene3D" id="3.40.1090.10">
    <property type="entry name" value="Cytosolic phospholipase A2 catalytic domain"/>
    <property type="match status" value="2"/>
</dbReference>
<comment type="caution">
    <text evidence="6">The sequence shown here is derived from an EMBL/GenBank/DDBJ whole genome shotgun (WGS) entry which is preliminary data.</text>
</comment>
<name>A0ABQ3I4S1_9BACT</name>
<keyword evidence="3 4" id="KW-0443">Lipid metabolism</keyword>
<sequence length="755" mass="85551">MAQQQKVGLVLSGGGAKGLAHIGVIKALEENHIPIDYIVGTSMGAVVGAFYAAGYSPDEIEMIVKDPAFQNWVQGTSTERYQYNYTRAEDNASWISLDLILDPQTGPQLNTPLANDLIINFVLNEYLSQAAQASGFNFNKLLVPYRAIAADVFTQRTLALDSGSLMKAVRSSMAVPFFYRPIKNENQYLFDGGIYDNFPVDIMKEHFAPDVVIGSNVATKLSETYPFDKDEEILNDALLFMFLDKTDPSVIKEGDVYLEPSIEQYTAVDFDKVEALIDSGYSATIRSLPELRQKVQGRRDPIKLTIARRDFHNAFKPYSFGELKLFGFTTDQQKFIRKLIDFDDGPQSITQVSRAYFQLVSEPYFKHIYPNFAYNETNGQYVLELYLKPTAKNSLTIDFGGNISTRQVSTLQVGAELNSFNKKLNTYRMLASTGRFYESLNLATRFNVNPKTRFFVEPNFQYNHWDYLSTEDFFDESVQPLVLDRIDRRLGVVLGIGTGQRSVVTLEDGLLRNRDAYSNTPGVSSDALLDRLELTGFRSKLAYERNSLNKKQFATVGSRFYTSLKYINATFDYMPGSTSTLYNPSNPVTYRSGRSWLTFQLSFEEYSQVTSRYTFGWMVESSYSTIRPLRNYHATQLYVPSFEPMFDSKTFFLEDFRAPGYVATGMRHLYGLGRSLSVRAELYAFVPYRQIADVNQEAVVDVGFVKPRIKGMLAFVYEAIPGPISLRLNYIEGNSAPVGLMLSFGYLIFNQKSHD</sequence>
<protein>
    <submittedName>
        <fullName evidence="6">Patatin</fullName>
    </submittedName>
</protein>
<dbReference type="SUPFAM" id="SSF52151">
    <property type="entry name" value="FabD/lysophospholipase-like"/>
    <property type="match status" value="1"/>
</dbReference>
<feature type="short sequence motif" description="DGA/G" evidence="4">
    <location>
        <begin position="191"/>
        <end position="193"/>
    </location>
</feature>
<proteinExistence type="predicted"/>
<keyword evidence="2 4" id="KW-0442">Lipid degradation</keyword>
<dbReference type="InterPro" id="IPR050301">
    <property type="entry name" value="NTE"/>
</dbReference>
<evidence type="ECO:0000256" key="1">
    <source>
        <dbReference type="ARBA" id="ARBA00022801"/>
    </source>
</evidence>
<feature type="short sequence motif" description="GXGXXG" evidence="4">
    <location>
        <begin position="13"/>
        <end position="18"/>
    </location>
</feature>
<evidence type="ECO:0000256" key="3">
    <source>
        <dbReference type="ARBA" id="ARBA00023098"/>
    </source>
</evidence>
<evidence type="ECO:0000256" key="4">
    <source>
        <dbReference type="PROSITE-ProRule" id="PRU01161"/>
    </source>
</evidence>
<evidence type="ECO:0000313" key="6">
    <source>
        <dbReference type="EMBL" id="GHE57691.1"/>
    </source>
</evidence>
<dbReference type="InterPro" id="IPR002641">
    <property type="entry name" value="PNPLA_dom"/>
</dbReference>
<keyword evidence="1 4" id="KW-0378">Hydrolase</keyword>
<gene>
    <name evidence="6" type="ORF">GCM10011340_10950</name>
</gene>
<evidence type="ECO:0000313" key="7">
    <source>
        <dbReference type="Proteomes" id="UP000658258"/>
    </source>
</evidence>
<evidence type="ECO:0000256" key="2">
    <source>
        <dbReference type="ARBA" id="ARBA00022963"/>
    </source>
</evidence>
<dbReference type="CDD" id="cd07205">
    <property type="entry name" value="Pat_PNPLA6_PNPLA7_NTE1_like"/>
    <property type="match status" value="1"/>
</dbReference>
<dbReference type="PROSITE" id="PS51635">
    <property type="entry name" value="PNPLA"/>
    <property type="match status" value="1"/>
</dbReference>
<dbReference type="EMBL" id="BNAG01000001">
    <property type="protein sequence ID" value="GHE57691.1"/>
    <property type="molecule type" value="Genomic_DNA"/>
</dbReference>
<keyword evidence="7" id="KW-1185">Reference proteome</keyword>
<dbReference type="Proteomes" id="UP000658258">
    <property type="component" value="Unassembled WGS sequence"/>
</dbReference>
<dbReference type="InterPro" id="IPR016035">
    <property type="entry name" value="Acyl_Trfase/lysoPLipase"/>
</dbReference>
<dbReference type="PANTHER" id="PTHR14226">
    <property type="entry name" value="NEUROPATHY TARGET ESTERASE/SWISS CHEESE D.MELANOGASTER"/>
    <property type="match status" value="1"/>
</dbReference>
<dbReference type="Pfam" id="PF01734">
    <property type="entry name" value="Patatin"/>
    <property type="match status" value="1"/>
</dbReference>
<organism evidence="6 7">
    <name type="scientific">Roseivirga thermotolerans</name>
    <dbReference type="NCBI Taxonomy" id="1758176"/>
    <lineage>
        <taxon>Bacteria</taxon>
        <taxon>Pseudomonadati</taxon>
        <taxon>Bacteroidota</taxon>
        <taxon>Cytophagia</taxon>
        <taxon>Cytophagales</taxon>
        <taxon>Roseivirgaceae</taxon>
        <taxon>Roseivirga</taxon>
    </lineage>
</organism>
<dbReference type="PANTHER" id="PTHR14226:SF29">
    <property type="entry name" value="NEUROPATHY TARGET ESTERASE SWS"/>
    <property type="match status" value="1"/>
</dbReference>
<feature type="domain" description="PNPLA" evidence="5">
    <location>
        <begin position="9"/>
        <end position="204"/>
    </location>
</feature>
<feature type="short sequence motif" description="GXSXG" evidence="4">
    <location>
        <begin position="40"/>
        <end position="44"/>
    </location>
</feature>
<evidence type="ECO:0000259" key="5">
    <source>
        <dbReference type="PROSITE" id="PS51635"/>
    </source>
</evidence>
<feature type="active site" description="Nucleophile" evidence="4">
    <location>
        <position position="42"/>
    </location>
</feature>
<accession>A0ABQ3I4S1</accession>